<dbReference type="InterPro" id="IPR000909">
    <property type="entry name" value="PLipase_C_PInositol-sp_X_dom"/>
</dbReference>
<evidence type="ECO:0000256" key="1">
    <source>
        <dbReference type="ARBA" id="ARBA00001316"/>
    </source>
</evidence>
<dbReference type="SMART" id="SM00148">
    <property type="entry name" value="PLCXc"/>
    <property type="match status" value="1"/>
</dbReference>
<reference evidence="8" key="1">
    <citation type="submission" date="2015-07" db="EMBL/GenBank/DDBJ databases">
        <title>Draft genome sequence of a Pseudoalteromonas rubra strain, OCN096, isolated from Kaneohe Bay, Oahu, Hawaii.</title>
        <authorList>
            <person name="Beurmann S."/>
            <person name="Ushijima B."/>
            <person name="Belcaid M."/>
            <person name="Callahan S.M."/>
            <person name="Aeby G.S."/>
        </authorList>
    </citation>
    <scope>NUCLEOTIDE SEQUENCE [LARGE SCALE GENOMIC DNA]</scope>
    <source>
        <strain evidence="8">OCN096</strain>
    </source>
</reference>
<feature type="domain" description="Phosphatidylinositol-specific phospholipase C X" evidence="6">
    <location>
        <begin position="301"/>
        <end position="440"/>
    </location>
</feature>
<evidence type="ECO:0000256" key="4">
    <source>
        <dbReference type="ARBA" id="ARBA00030474"/>
    </source>
</evidence>
<dbReference type="EC" id="4.6.1.13" evidence="2"/>
<evidence type="ECO:0000313" key="7">
    <source>
        <dbReference type="EMBL" id="KNC69101.1"/>
    </source>
</evidence>
<evidence type="ECO:0000256" key="5">
    <source>
        <dbReference type="ARBA" id="ARBA00030782"/>
    </source>
</evidence>
<dbReference type="GO" id="GO:0008081">
    <property type="term" value="F:phosphoric diester hydrolase activity"/>
    <property type="evidence" value="ECO:0007669"/>
    <property type="project" value="InterPro"/>
</dbReference>
<dbReference type="PANTHER" id="PTHR13593">
    <property type="match status" value="1"/>
</dbReference>
<sequence length="584" mass="64688">MKDVFFGLAEQYDTGSIPNVAINASGQVLEVHKNEEGYKLYYRFGNLNKATVSWGSSHHYDDGNTPAVAINNRGVAVEVHKNQAGSTLYYHVGDVSSNDVNWHSSHKYDSGIEPHVAVNDDGIVVEVHKTQSPFSNGLYYHVGQVNGSKVDWHSSHEYDSGSVPQVALNNNGYVVEVHQSQSKSKVWYHVGRVNGSKIDFGSSHEFGSGTAPSVALTDDEMVIAVWSQGGKLYQRQGQIRGTQIDWQSDAVEFDDGQRPSVGIANNTAVQVHPSETILYGLWYSTSMLTNRASWMQDRLSELGNRTISELALPASHDSGMYKGGLAVFGKTQDLSIKGQLEAGVRYFDLRPKWTGSKFVIHHGPITGPDLSEVLSDICAYCEQGHKELAILKFSHFDGINSANYPAFRQQVEDAIGSWMVKTKPEGKRLAEGTLSEYVNEGTAMMVAIGNDLAIDQPQQGFWVYKDWDSEAVAQADLTVFDEYSKTISFSSMKKDQFEKFERFTGKCEKDPSVPCDLFLLSWTLTPPTAVWPVSKEANRALGSAMVELPEKNQYGKIVNLLYVDYVEYARATDVAIAQNNTNQL</sequence>
<evidence type="ECO:0000313" key="8">
    <source>
        <dbReference type="Proteomes" id="UP000036850"/>
    </source>
</evidence>
<dbReference type="Proteomes" id="UP000036850">
    <property type="component" value="Unassembled WGS sequence"/>
</dbReference>
<dbReference type="OrthoDB" id="2079904at2"/>
<comment type="caution">
    <text evidence="7">The sequence shown here is derived from an EMBL/GenBank/DDBJ whole genome shotgun (WGS) entry which is preliminary data.</text>
</comment>
<dbReference type="InterPro" id="IPR017946">
    <property type="entry name" value="PLC-like_Pdiesterase_TIM-brl"/>
</dbReference>
<dbReference type="PANTHER" id="PTHR13593:SF143">
    <property type="entry name" value="PHOSPHATIDYLINOSITOL-SPECIFIC PHOSPHOLIPASE C X DOMAIN-CONTAINING PROTEIN"/>
    <property type="match status" value="1"/>
</dbReference>
<dbReference type="EMBL" id="LFZX01000003">
    <property type="protein sequence ID" value="KNC69101.1"/>
    <property type="molecule type" value="Genomic_DNA"/>
</dbReference>
<dbReference type="AlphaFoldDB" id="A0A0L0EXD1"/>
<protein>
    <recommendedName>
        <fullName evidence="3">1-phosphatidylinositol phosphodiesterase</fullName>
        <ecNumber evidence="2">4.6.1.13</ecNumber>
    </recommendedName>
    <alternativeName>
        <fullName evidence="4">Phosphatidylinositol diacylglycerol-lyase</fullName>
    </alternativeName>
    <alternativeName>
        <fullName evidence="5">Phosphatidylinositol-specific phospholipase C</fullName>
    </alternativeName>
</protein>
<comment type="catalytic activity">
    <reaction evidence="1">
        <text>a 1,2-diacyl-sn-glycero-3-phospho-(1D-myo-inositol) = 1D-myo-inositol 1,2-cyclic phosphate + a 1,2-diacyl-sn-glycerol</text>
        <dbReference type="Rhea" id="RHEA:17093"/>
        <dbReference type="ChEBI" id="CHEBI:17815"/>
        <dbReference type="ChEBI" id="CHEBI:57880"/>
        <dbReference type="ChEBI" id="CHEBI:58484"/>
        <dbReference type="EC" id="4.6.1.13"/>
    </reaction>
</comment>
<dbReference type="Gene3D" id="3.20.20.190">
    <property type="entry name" value="Phosphatidylinositol (PI) phosphodiesterase"/>
    <property type="match status" value="1"/>
</dbReference>
<dbReference type="SUPFAM" id="SSF51695">
    <property type="entry name" value="PLC-like phosphodiesterases"/>
    <property type="match status" value="1"/>
</dbReference>
<dbReference type="GO" id="GO:0004436">
    <property type="term" value="F:phosphatidylinositol diacylglycerol-lyase activity"/>
    <property type="evidence" value="ECO:0007669"/>
    <property type="project" value="UniProtKB-EC"/>
</dbReference>
<name>A0A0L0EXD1_9GAMM</name>
<dbReference type="GO" id="GO:0006629">
    <property type="term" value="P:lipid metabolic process"/>
    <property type="evidence" value="ECO:0007669"/>
    <property type="project" value="InterPro"/>
</dbReference>
<dbReference type="PATRIC" id="fig|43658.6.peg.3458"/>
<evidence type="ECO:0000259" key="6">
    <source>
        <dbReference type="SMART" id="SM00148"/>
    </source>
</evidence>
<accession>A0A0L0EXD1</accession>
<dbReference type="InterPro" id="IPR051057">
    <property type="entry name" value="PI-PLC_domain"/>
</dbReference>
<evidence type="ECO:0000256" key="3">
    <source>
        <dbReference type="ARBA" id="ARBA00019758"/>
    </source>
</evidence>
<dbReference type="PROSITE" id="PS50007">
    <property type="entry name" value="PIPLC_X_DOMAIN"/>
    <property type="match status" value="1"/>
</dbReference>
<organism evidence="7 8">
    <name type="scientific">Pseudoalteromonas rubra</name>
    <dbReference type="NCBI Taxonomy" id="43658"/>
    <lineage>
        <taxon>Bacteria</taxon>
        <taxon>Pseudomonadati</taxon>
        <taxon>Pseudomonadota</taxon>
        <taxon>Gammaproteobacteria</taxon>
        <taxon>Alteromonadales</taxon>
        <taxon>Pseudoalteromonadaceae</taxon>
        <taxon>Pseudoalteromonas</taxon>
    </lineage>
</organism>
<gene>
    <name evidence="7" type="ORF">AC626_00940</name>
</gene>
<evidence type="ECO:0000256" key="2">
    <source>
        <dbReference type="ARBA" id="ARBA00012581"/>
    </source>
</evidence>
<proteinExistence type="predicted"/>